<organism evidence="2 3">
    <name type="scientific">Tectimicrobiota bacterium</name>
    <dbReference type="NCBI Taxonomy" id="2528274"/>
    <lineage>
        <taxon>Bacteria</taxon>
        <taxon>Pseudomonadati</taxon>
        <taxon>Nitrospinota/Tectimicrobiota group</taxon>
        <taxon>Candidatus Tectimicrobiota</taxon>
    </lineage>
</organism>
<protein>
    <submittedName>
        <fullName evidence="2">Iron-sulfur cluster assembly accessory protein</fullName>
    </submittedName>
</protein>
<reference evidence="2" key="1">
    <citation type="submission" date="2020-07" db="EMBL/GenBank/DDBJ databases">
        <title>Huge and variable diversity of episymbiotic CPR bacteria and DPANN archaea in groundwater ecosystems.</title>
        <authorList>
            <person name="He C.Y."/>
            <person name="Keren R."/>
            <person name="Whittaker M."/>
            <person name="Farag I.F."/>
            <person name="Doudna J."/>
            <person name="Cate J.H.D."/>
            <person name="Banfield J.F."/>
        </authorList>
    </citation>
    <scope>NUCLEOTIDE SEQUENCE</scope>
    <source>
        <strain evidence="2">NC_groundwater_1370_Ag_S-0.2um_69_93</strain>
    </source>
</reference>
<dbReference type="GO" id="GO:0016226">
    <property type="term" value="P:iron-sulfur cluster assembly"/>
    <property type="evidence" value="ECO:0007669"/>
    <property type="project" value="InterPro"/>
</dbReference>
<evidence type="ECO:0000313" key="3">
    <source>
        <dbReference type="Proteomes" id="UP000752292"/>
    </source>
</evidence>
<dbReference type="GO" id="GO:0030674">
    <property type="term" value="F:protein-macromolecule adaptor activity"/>
    <property type="evidence" value="ECO:0007669"/>
    <property type="project" value="TreeGrafter"/>
</dbReference>
<dbReference type="InterPro" id="IPR000361">
    <property type="entry name" value="ATAP_core_dom"/>
</dbReference>
<dbReference type="AlphaFoldDB" id="A0A932ZVP1"/>
<dbReference type="InterPro" id="IPR031108">
    <property type="entry name" value="IscA_plant_cyanobact"/>
</dbReference>
<dbReference type="EMBL" id="JACQRX010000352">
    <property type="protein sequence ID" value="MBI4252405.1"/>
    <property type="molecule type" value="Genomic_DNA"/>
</dbReference>
<dbReference type="SUPFAM" id="SSF89360">
    <property type="entry name" value="HesB-like domain"/>
    <property type="match status" value="1"/>
</dbReference>
<feature type="domain" description="Core" evidence="1">
    <location>
        <begin position="12"/>
        <end position="115"/>
    </location>
</feature>
<comment type="caution">
    <text evidence="2">The sequence shown here is derived from an EMBL/GenBank/DDBJ whole genome shotgun (WGS) entry which is preliminary data.</text>
</comment>
<dbReference type="InterPro" id="IPR016092">
    <property type="entry name" value="ATAP"/>
</dbReference>
<dbReference type="PROSITE" id="PS01152">
    <property type="entry name" value="HESB"/>
    <property type="match status" value="1"/>
</dbReference>
<gene>
    <name evidence="2" type="ORF">HY618_08085</name>
</gene>
<dbReference type="NCBIfam" id="TIGR00049">
    <property type="entry name" value="iron-sulfur cluster assembly accessory protein"/>
    <property type="match status" value="1"/>
</dbReference>
<evidence type="ECO:0000313" key="2">
    <source>
        <dbReference type="EMBL" id="MBI4252405.1"/>
    </source>
</evidence>
<proteinExistence type="predicted"/>
<sequence length="120" mass="12870">METTAAKKPAALEVTDRAFAHMKRLIEKERKEGAIVRVGVRGGGCSGLSYVLQFEGGEKLNPLADTVVERDGVRLAVDRKSALFLAGTILDYEEGLMGKGFTFKNPNARQTCGCGSSFSA</sequence>
<accession>A0A932ZVP1</accession>
<dbReference type="Proteomes" id="UP000752292">
    <property type="component" value="Unassembled WGS sequence"/>
</dbReference>
<dbReference type="PANTHER" id="PTHR47265:SF1">
    <property type="entry name" value="IRON-SULFUR ASSEMBLY PROTEIN ISCA, CHLOROPLASTIC"/>
    <property type="match status" value="1"/>
</dbReference>
<dbReference type="Gene3D" id="2.60.300.12">
    <property type="entry name" value="HesB-like domain"/>
    <property type="match status" value="1"/>
</dbReference>
<evidence type="ECO:0000259" key="1">
    <source>
        <dbReference type="Pfam" id="PF01521"/>
    </source>
</evidence>
<dbReference type="Pfam" id="PF01521">
    <property type="entry name" value="Fe-S_biosyn"/>
    <property type="match status" value="1"/>
</dbReference>
<dbReference type="GO" id="GO:0051537">
    <property type="term" value="F:2 iron, 2 sulfur cluster binding"/>
    <property type="evidence" value="ECO:0007669"/>
    <property type="project" value="UniProtKB-ARBA"/>
</dbReference>
<dbReference type="InterPro" id="IPR035903">
    <property type="entry name" value="HesB-like_dom_sf"/>
</dbReference>
<dbReference type="PANTHER" id="PTHR47265">
    <property type="entry name" value="IRON-SULFUR ASSEMBLY PROTEIN ISCA, CHLOROPLASTIC"/>
    <property type="match status" value="1"/>
</dbReference>
<dbReference type="InterPro" id="IPR017870">
    <property type="entry name" value="FeS_cluster_insertion_CS"/>
</dbReference>
<name>A0A932ZVP1_UNCTE</name>